<feature type="compositionally biased region" description="Low complexity" evidence="1">
    <location>
        <begin position="374"/>
        <end position="399"/>
    </location>
</feature>
<gene>
    <name evidence="2" type="ORF">CesoFtcFv8_021122</name>
</gene>
<reference evidence="2 3" key="1">
    <citation type="journal article" date="2023" name="Mol. Biol. Evol.">
        <title>Genomics of Secondarily Temperate Adaptation in the Only Non-Antarctic Icefish.</title>
        <authorList>
            <person name="Rivera-Colon A.G."/>
            <person name="Rayamajhi N."/>
            <person name="Minhas B.F."/>
            <person name="Madrigal G."/>
            <person name="Bilyk K.T."/>
            <person name="Yoon V."/>
            <person name="Hune M."/>
            <person name="Gregory S."/>
            <person name="Cheng C.H.C."/>
            <person name="Catchen J.M."/>
        </authorList>
    </citation>
    <scope>NUCLEOTIDE SEQUENCE [LARGE SCALE GENOMIC DNA]</scope>
    <source>
        <strain evidence="2">JC2023a</strain>
    </source>
</reference>
<accession>A0AAN8GLV2</accession>
<dbReference type="AlphaFoldDB" id="A0AAN8GLV2"/>
<dbReference type="Proteomes" id="UP001335648">
    <property type="component" value="Unassembled WGS sequence"/>
</dbReference>
<keyword evidence="3" id="KW-1185">Reference proteome</keyword>
<feature type="region of interest" description="Disordered" evidence="1">
    <location>
        <begin position="26"/>
        <end position="56"/>
    </location>
</feature>
<organism evidence="2 3">
    <name type="scientific">Champsocephalus esox</name>
    <name type="common">pike icefish</name>
    <dbReference type="NCBI Taxonomy" id="159716"/>
    <lineage>
        <taxon>Eukaryota</taxon>
        <taxon>Metazoa</taxon>
        <taxon>Chordata</taxon>
        <taxon>Craniata</taxon>
        <taxon>Vertebrata</taxon>
        <taxon>Euteleostomi</taxon>
        <taxon>Actinopterygii</taxon>
        <taxon>Neopterygii</taxon>
        <taxon>Teleostei</taxon>
        <taxon>Neoteleostei</taxon>
        <taxon>Acanthomorphata</taxon>
        <taxon>Eupercaria</taxon>
        <taxon>Perciformes</taxon>
        <taxon>Notothenioidei</taxon>
        <taxon>Channichthyidae</taxon>
        <taxon>Champsocephalus</taxon>
    </lineage>
</organism>
<evidence type="ECO:0000313" key="2">
    <source>
        <dbReference type="EMBL" id="KAK5882547.1"/>
    </source>
</evidence>
<sequence length="442" mass="48069">MGASATESEPLSVSVWGSLSAMAKEPESRALAGRDPVTERHTGVSRAPPSWGSRLDLTMVSPAEDVLGPDYEEDEEEDALAFLLSESDEQEEDTFMSPAQAAKPEASAVLPGDSTPASPGLSMDLQAVCKRAAARLNVPWPEMAKETSRSRYEGTHLPQAAGIKRQLLPVFPEMLDEVSVSWRDRPFCNKVPIQGASSIDCDGMEKLGLLCMPPMEPLVAAHLLLKMGPSPSRNPTLPAKSDRFQSAFSARALNVSSLLTAYQAELCEDLSGNPGVATLDEMAAVTDICLGVQRCAVQATDKVMGIMVVQERARWLNLTTLPDREKEDVLDMPIVPEGIFGSALASMQRRCETKKREDEALHLCVPRRVQPLLSQQQSSAQAASNSARFKTPKTQRSQPTPSPQPRLETRASWPRTFPVPAAAQAQPTQNFGQQSRKKKRAV</sequence>
<proteinExistence type="predicted"/>
<comment type="caution">
    <text evidence="2">The sequence shown here is derived from an EMBL/GenBank/DDBJ whole genome shotgun (WGS) entry which is preliminary data.</text>
</comment>
<name>A0AAN8GLV2_9TELE</name>
<evidence type="ECO:0000313" key="3">
    <source>
        <dbReference type="Proteomes" id="UP001335648"/>
    </source>
</evidence>
<feature type="region of interest" description="Disordered" evidence="1">
    <location>
        <begin position="374"/>
        <end position="442"/>
    </location>
</feature>
<dbReference type="EMBL" id="JAULUE010002062">
    <property type="protein sequence ID" value="KAK5882547.1"/>
    <property type="molecule type" value="Genomic_DNA"/>
</dbReference>
<protein>
    <submittedName>
        <fullName evidence="2">Uncharacterized protein</fullName>
    </submittedName>
</protein>
<evidence type="ECO:0000256" key="1">
    <source>
        <dbReference type="SAM" id="MobiDB-lite"/>
    </source>
</evidence>